<feature type="signal peptide" evidence="1">
    <location>
        <begin position="1"/>
        <end position="17"/>
    </location>
</feature>
<protein>
    <submittedName>
        <fullName evidence="2">Uncharacterized protein</fullName>
    </submittedName>
</protein>
<evidence type="ECO:0000256" key="1">
    <source>
        <dbReference type="SAM" id="SignalP"/>
    </source>
</evidence>
<gene>
    <name evidence="2" type="ORF">GCM10023213_19450</name>
</gene>
<feature type="chain" id="PRO_5047084671" evidence="1">
    <location>
        <begin position="18"/>
        <end position="231"/>
    </location>
</feature>
<dbReference type="RefSeq" id="WP_345736175.1">
    <property type="nucleotide sequence ID" value="NZ_BAABIA010000003.1"/>
</dbReference>
<evidence type="ECO:0000313" key="3">
    <source>
        <dbReference type="Proteomes" id="UP001499852"/>
    </source>
</evidence>
<comment type="caution">
    <text evidence="2">The sequence shown here is derived from an EMBL/GenBank/DDBJ whole genome shotgun (WGS) entry which is preliminary data.</text>
</comment>
<sequence>MKSLLPILALCALPLAAQEPVMTTLQITVDFVETTPAIATEILHGEKLPTSSLEWHDTLKRLLKDGESKLAATLNLTTKSGQRATAESVKERIYATEYNVPVGRAKHAPAVPAGLSGVDVPIPTAFEMRPVGARFEVDPVLGPDGKSIDLNIAPEFIIDLGNEPQLSLPTDGVERELIVMPKFYTMKIQTATAVTDGGSALLGVLLPPAGNEGPDGEKRVLCFVTARIVKG</sequence>
<reference evidence="3" key="1">
    <citation type="journal article" date="2019" name="Int. J. Syst. Evol. Microbiol.">
        <title>The Global Catalogue of Microorganisms (GCM) 10K type strain sequencing project: providing services to taxonomists for standard genome sequencing and annotation.</title>
        <authorList>
            <consortium name="The Broad Institute Genomics Platform"/>
            <consortium name="The Broad Institute Genome Sequencing Center for Infectious Disease"/>
            <person name="Wu L."/>
            <person name="Ma J."/>
        </authorList>
    </citation>
    <scope>NUCLEOTIDE SEQUENCE [LARGE SCALE GENOMIC DNA]</scope>
    <source>
        <strain evidence="3">JCM 18053</strain>
    </source>
</reference>
<organism evidence="2 3">
    <name type="scientific">Prosthecobacter algae</name>
    <dbReference type="NCBI Taxonomy" id="1144682"/>
    <lineage>
        <taxon>Bacteria</taxon>
        <taxon>Pseudomonadati</taxon>
        <taxon>Verrucomicrobiota</taxon>
        <taxon>Verrucomicrobiia</taxon>
        <taxon>Verrucomicrobiales</taxon>
        <taxon>Verrucomicrobiaceae</taxon>
        <taxon>Prosthecobacter</taxon>
    </lineage>
</organism>
<dbReference type="EMBL" id="BAABIA010000003">
    <property type="protein sequence ID" value="GAA5139202.1"/>
    <property type="molecule type" value="Genomic_DNA"/>
</dbReference>
<keyword evidence="3" id="KW-1185">Reference proteome</keyword>
<proteinExistence type="predicted"/>
<dbReference type="Proteomes" id="UP001499852">
    <property type="component" value="Unassembled WGS sequence"/>
</dbReference>
<accession>A0ABP9P3R6</accession>
<evidence type="ECO:0000313" key="2">
    <source>
        <dbReference type="EMBL" id="GAA5139202.1"/>
    </source>
</evidence>
<name>A0ABP9P3R6_9BACT</name>
<keyword evidence="1" id="KW-0732">Signal</keyword>